<name>A0A1X7VPF0_AMPQE</name>
<evidence type="ECO:0000313" key="2">
    <source>
        <dbReference type="EnsemblMetazoa" id="Aqu2.1.41764_001"/>
    </source>
</evidence>
<feature type="region of interest" description="Disordered" evidence="1">
    <location>
        <begin position="155"/>
        <end position="175"/>
    </location>
</feature>
<protein>
    <submittedName>
        <fullName evidence="2">Uncharacterized protein</fullName>
    </submittedName>
</protein>
<dbReference type="STRING" id="400682.A0A1X7VPF0"/>
<reference evidence="2" key="1">
    <citation type="submission" date="2017-05" db="UniProtKB">
        <authorList>
            <consortium name="EnsemblMetazoa"/>
        </authorList>
    </citation>
    <scope>IDENTIFICATION</scope>
</reference>
<dbReference type="OrthoDB" id="541719at2759"/>
<feature type="region of interest" description="Disordered" evidence="1">
    <location>
        <begin position="1"/>
        <end position="29"/>
    </location>
</feature>
<dbReference type="EnsemblMetazoa" id="Aqu2.1.41764_001">
    <property type="protein sequence ID" value="Aqu2.1.41764_001"/>
    <property type="gene ID" value="Aqu2.1.41764"/>
</dbReference>
<feature type="compositionally biased region" description="Acidic residues" evidence="1">
    <location>
        <begin position="163"/>
        <end position="175"/>
    </location>
</feature>
<organism evidence="2">
    <name type="scientific">Amphimedon queenslandica</name>
    <name type="common">Sponge</name>
    <dbReference type="NCBI Taxonomy" id="400682"/>
    <lineage>
        <taxon>Eukaryota</taxon>
        <taxon>Metazoa</taxon>
        <taxon>Porifera</taxon>
        <taxon>Demospongiae</taxon>
        <taxon>Heteroscleromorpha</taxon>
        <taxon>Haplosclerida</taxon>
        <taxon>Niphatidae</taxon>
        <taxon>Amphimedon</taxon>
    </lineage>
</organism>
<sequence length="175" mass="20134">MTVGGKGLASETTEDNDQDANDLLPPSNHSSIRTYKDAIHALEDVQLFLKEKGLYALTPIKGQPLYKGHMIVRSNLHGKRFKTRRDILFCEHLESGDEESLEKVKQKLPKKVKKRRKVYRDDGSEGGWEEYWDYVFPDDSSASSNLRLLQMARLWKQKGQSDTESEDEDEDDDET</sequence>
<accession>A0A1X7VPF0</accession>
<dbReference type="eggNOG" id="KOG1915">
    <property type="taxonomic scope" value="Eukaryota"/>
</dbReference>
<dbReference type="AlphaFoldDB" id="A0A1X7VPF0"/>
<proteinExistence type="predicted"/>
<evidence type="ECO:0000256" key="1">
    <source>
        <dbReference type="SAM" id="MobiDB-lite"/>
    </source>
</evidence>
<dbReference type="InParanoid" id="A0A1X7VPF0"/>